<comment type="caution">
    <text evidence="1">The sequence shown here is derived from an EMBL/GenBank/DDBJ whole genome shotgun (WGS) entry which is preliminary data.</text>
</comment>
<dbReference type="RefSeq" id="WP_087619989.1">
    <property type="nucleotide sequence ID" value="NZ_NEXX01000002.1"/>
</dbReference>
<protein>
    <submittedName>
        <fullName evidence="1">Uncharacterized protein</fullName>
    </submittedName>
</protein>
<evidence type="ECO:0000313" key="1">
    <source>
        <dbReference type="EMBL" id="OUY07438.1"/>
    </source>
</evidence>
<accession>A0A1Z9YZ05</accession>
<dbReference type="EMBL" id="NEXX01000002">
    <property type="protein sequence ID" value="OUY07438.1"/>
    <property type="molecule type" value="Genomic_DNA"/>
</dbReference>
<evidence type="ECO:0000313" key="2">
    <source>
        <dbReference type="Proteomes" id="UP000196536"/>
    </source>
</evidence>
<name>A0A1Z9YZ05_9GAMM</name>
<proteinExistence type="predicted"/>
<gene>
    <name evidence="1" type="ORF">CAP51_06690</name>
</gene>
<dbReference type="AlphaFoldDB" id="A0A1Z9YZ05"/>
<keyword evidence="2" id="KW-1185">Reference proteome</keyword>
<reference evidence="1 2" key="1">
    <citation type="submission" date="2017-05" db="EMBL/GenBank/DDBJ databases">
        <title>Acinetobacter populi ANC 5415 (= PBJ7), whole genome shotgun sequencing project.</title>
        <authorList>
            <person name="Nemec A."/>
            <person name="Radolfova-Krizova L."/>
        </authorList>
    </citation>
    <scope>NUCLEOTIDE SEQUENCE [LARGE SCALE GENOMIC DNA]</scope>
    <source>
        <strain evidence="1 2">PBJ7</strain>
    </source>
</reference>
<sequence length="96" mass="10061">MSLKCPFCQSEQVVLIENNPSPTNAMASMASPATLAALGATVAKSFNLPPLVGGVAGTVLGGLVNILTEPEPLQPISLCFCQHCYQRFPSTLLQQS</sequence>
<dbReference type="OrthoDB" id="6704024at2"/>
<dbReference type="Proteomes" id="UP000196536">
    <property type="component" value="Unassembled WGS sequence"/>
</dbReference>
<organism evidence="1 2">
    <name type="scientific">Acinetobacter populi</name>
    <dbReference type="NCBI Taxonomy" id="1582270"/>
    <lineage>
        <taxon>Bacteria</taxon>
        <taxon>Pseudomonadati</taxon>
        <taxon>Pseudomonadota</taxon>
        <taxon>Gammaproteobacteria</taxon>
        <taxon>Moraxellales</taxon>
        <taxon>Moraxellaceae</taxon>
        <taxon>Acinetobacter</taxon>
    </lineage>
</organism>